<geneLocation type="plasmid" evidence="3">
    <name>pMaq22A_2p DNA</name>
</geneLocation>
<evidence type="ECO:0000313" key="3">
    <source>
        <dbReference type="Proteomes" id="UP000061432"/>
    </source>
</evidence>
<proteinExistence type="predicted"/>
<dbReference type="Proteomes" id="UP000061432">
    <property type="component" value="Plasmid pMaq22A_2p"/>
</dbReference>
<sequence>MVDVVPSRSPEHPSLIWTTLRVSSFPREEVSVRPLTLKPAVRANHRSPFQRRFPQRLPTA</sequence>
<accession>A0A1Y0ZCS4</accession>
<evidence type="ECO:0000256" key="1">
    <source>
        <dbReference type="SAM" id="MobiDB-lite"/>
    </source>
</evidence>
<dbReference type="KEGG" id="maqu:Maq22A_2p42640"/>
<dbReference type="EMBL" id="AP014706">
    <property type="protein sequence ID" value="BAR47347.1"/>
    <property type="molecule type" value="Genomic_DNA"/>
</dbReference>
<protein>
    <submittedName>
        <fullName evidence="2">Uncharacterized protein</fullName>
    </submittedName>
</protein>
<evidence type="ECO:0000313" key="2">
    <source>
        <dbReference type="EMBL" id="BAR47347.1"/>
    </source>
</evidence>
<keyword evidence="2" id="KW-0614">Plasmid</keyword>
<organism evidence="2 3">
    <name type="scientific">Methylobacterium aquaticum</name>
    <dbReference type="NCBI Taxonomy" id="270351"/>
    <lineage>
        <taxon>Bacteria</taxon>
        <taxon>Pseudomonadati</taxon>
        <taxon>Pseudomonadota</taxon>
        <taxon>Alphaproteobacteria</taxon>
        <taxon>Hyphomicrobiales</taxon>
        <taxon>Methylobacteriaceae</taxon>
        <taxon>Methylobacterium</taxon>
    </lineage>
</organism>
<reference evidence="2 3" key="1">
    <citation type="journal article" date="2015" name="Genome Announc.">
        <title>Complete Genome Sequence of Methylobacterium aquaticum Strain 22A, Isolated from Racomitrium japonicum Moss.</title>
        <authorList>
            <person name="Tani A."/>
            <person name="Ogura Y."/>
            <person name="Hayashi T."/>
            <person name="Kimbara K."/>
        </authorList>
    </citation>
    <scope>NUCLEOTIDE SEQUENCE [LARGE SCALE GENOMIC DNA]</scope>
    <source>
        <strain evidence="2 3">MA-22A</strain>
        <plasmid evidence="3">Plasmid pMaq22A_2p DNA</plasmid>
    </source>
</reference>
<feature type="region of interest" description="Disordered" evidence="1">
    <location>
        <begin position="41"/>
        <end position="60"/>
    </location>
</feature>
<dbReference type="AlphaFoldDB" id="A0A1Y0ZCS4"/>
<name>A0A1Y0ZCS4_9HYPH</name>
<gene>
    <name evidence="2" type="ORF">Maq22A_2p42640</name>
</gene>
<reference evidence="3" key="2">
    <citation type="submission" date="2015-01" db="EMBL/GenBank/DDBJ databases">
        <title>Complete genome sequence of Methylobacterium aquaticum strain 22A.</title>
        <authorList>
            <person name="Tani A."/>
            <person name="Ogura Y."/>
            <person name="Hayashi T."/>
        </authorList>
    </citation>
    <scope>NUCLEOTIDE SEQUENCE [LARGE SCALE GENOMIC DNA]</scope>
    <source>
        <strain evidence="3">MA-22A</strain>
        <plasmid evidence="3">Plasmid pMaq22A_2p DNA</plasmid>
    </source>
</reference>